<name>A0ABX7Y452_9ACTN</name>
<dbReference type="Pfam" id="PF10117">
    <property type="entry name" value="McrBC"/>
    <property type="match status" value="1"/>
</dbReference>
<dbReference type="EMBL" id="CP072384">
    <property type="protein sequence ID" value="QUC07985.1"/>
    <property type="molecule type" value="Genomic_DNA"/>
</dbReference>
<reference evidence="1 2" key="1">
    <citation type="submission" date="2021-03" db="EMBL/GenBank/DDBJ databases">
        <title>Human Oral Microbial Genomes.</title>
        <authorList>
            <person name="Johnston C.D."/>
            <person name="Chen T."/>
            <person name="Dewhirst F.E."/>
        </authorList>
    </citation>
    <scope>NUCLEOTIDE SEQUENCE [LARGE SCALE GENOMIC DNA]</scope>
    <source>
        <strain evidence="1 2">DSMZ 100122</strain>
    </source>
</reference>
<dbReference type="PANTHER" id="PTHR38733:SF1">
    <property type="entry name" value="TYPE IV METHYL-DIRECTED RESTRICTION ENZYME ECOKMCRBC"/>
    <property type="match status" value="1"/>
</dbReference>
<sequence>MERLTFTENQTEAAAVRLSAIEAAGLNATQLVQVTPLPDRRWEMRPCLNKVGAIRSNDCDIVVRPKAPFSSLLFMLAYAQDQGFRPAEFGGTASDEVWPALGETLIRLGERALERGVLRGYVTKDDSLPVVRGRIRISDQLTRRHGIPIPLEVRFSALSMDIPENQILRAALRHMASVERLPSDMVRGLRHLEGRLAGAALLVPGALRPTWTPNRLNERYIPALRLAGLILDLIGLTTTQGNHPMASFVVNMADVFEDFVGAALGGALMLISPGVTRKQYPTYLTYDHRFPVRPDLVHIARGRVQAVYDVKYKLEEKTADLYQMHAYCTILGADIGHLIYAGSRFGSDGSDALIRNSGVTVRTHPLDVAVPPVGLLDQIHKIALSSLPSG</sequence>
<organism evidence="1 2">
    <name type="scientific">Arachnia rubra</name>
    <dbReference type="NCBI Taxonomy" id="1547448"/>
    <lineage>
        <taxon>Bacteria</taxon>
        <taxon>Bacillati</taxon>
        <taxon>Actinomycetota</taxon>
        <taxon>Actinomycetes</taxon>
        <taxon>Propionibacteriales</taxon>
        <taxon>Propionibacteriaceae</taxon>
        <taxon>Arachnia</taxon>
    </lineage>
</organism>
<keyword evidence="2" id="KW-1185">Reference proteome</keyword>
<accession>A0ABX7Y452</accession>
<dbReference type="InterPro" id="IPR019292">
    <property type="entry name" value="McrC"/>
</dbReference>
<evidence type="ECO:0008006" key="3">
    <source>
        <dbReference type="Google" id="ProtNLM"/>
    </source>
</evidence>
<evidence type="ECO:0000313" key="1">
    <source>
        <dbReference type="EMBL" id="QUC07985.1"/>
    </source>
</evidence>
<dbReference type="PANTHER" id="PTHR38733">
    <property type="entry name" value="PROTEIN MCRC"/>
    <property type="match status" value="1"/>
</dbReference>
<proteinExistence type="predicted"/>
<evidence type="ECO:0000313" key="2">
    <source>
        <dbReference type="Proteomes" id="UP000678513"/>
    </source>
</evidence>
<dbReference type="Proteomes" id="UP000678513">
    <property type="component" value="Chromosome"/>
</dbReference>
<dbReference type="RefSeq" id="WP_212323355.1">
    <property type="nucleotide sequence ID" value="NZ_AP024463.1"/>
</dbReference>
<gene>
    <name evidence="1" type="ORF">J5A65_13900</name>
</gene>
<protein>
    <recommendedName>
        <fullName evidence="3">Restriction endonuclease</fullName>
    </recommendedName>
</protein>